<comment type="caution">
    <text evidence="1">The sequence shown here is derived from an EMBL/GenBank/DDBJ whole genome shotgun (WGS) entry which is preliminary data.</text>
</comment>
<accession>A0A397NN89</accession>
<sequence>MIAGLRARAATIGDQAATGARDRIAARIADDVPGVTAAIDDDRIVVTGRGLRARLLSEPALRWIGSFGR</sequence>
<dbReference type="Proteomes" id="UP000266568">
    <property type="component" value="Unassembled WGS sequence"/>
</dbReference>
<name>A0A397NN89_9SPHN</name>
<dbReference type="RefSeq" id="WP_119037114.1">
    <property type="nucleotide sequence ID" value="NZ_QXDC01000004.1"/>
</dbReference>
<protein>
    <submittedName>
        <fullName evidence="1">Uncharacterized protein</fullName>
    </submittedName>
</protein>
<keyword evidence="2" id="KW-1185">Reference proteome</keyword>
<gene>
    <name evidence="1" type="ORF">DFR49_3757</name>
</gene>
<dbReference type="EMBL" id="QXDC01000004">
    <property type="protein sequence ID" value="RIA37868.1"/>
    <property type="molecule type" value="Genomic_DNA"/>
</dbReference>
<organism evidence="1 2">
    <name type="scientific">Hephaestia caeni</name>
    <dbReference type="NCBI Taxonomy" id="645617"/>
    <lineage>
        <taxon>Bacteria</taxon>
        <taxon>Pseudomonadati</taxon>
        <taxon>Pseudomonadota</taxon>
        <taxon>Alphaproteobacteria</taxon>
        <taxon>Sphingomonadales</taxon>
        <taxon>Sphingomonadaceae</taxon>
        <taxon>Hephaestia</taxon>
    </lineage>
</organism>
<evidence type="ECO:0000313" key="2">
    <source>
        <dbReference type="Proteomes" id="UP000266568"/>
    </source>
</evidence>
<proteinExistence type="predicted"/>
<evidence type="ECO:0000313" key="1">
    <source>
        <dbReference type="EMBL" id="RIA37868.1"/>
    </source>
</evidence>
<reference evidence="1 2" key="1">
    <citation type="submission" date="2018-08" db="EMBL/GenBank/DDBJ databases">
        <title>Genomic Encyclopedia of Type Strains, Phase IV (KMG-IV): sequencing the most valuable type-strain genomes for metagenomic binning, comparative biology and taxonomic classification.</title>
        <authorList>
            <person name="Goeker M."/>
        </authorList>
    </citation>
    <scope>NUCLEOTIDE SEQUENCE [LARGE SCALE GENOMIC DNA]</scope>
    <source>
        <strain evidence="1 2">DSM 25527</strain>
    </source>
</reference>
<dbReference type="AlphaFoldDB" id="A0A397NN89"/>